<accession>A0A1M4ZRV1</accession>
<dbReference type="Proteomes" id="UP000184436">
    <property type="component" value="Unassembled WGS sequence"/>
</dbReference>
<protein>
    <submittedName>
        <fullName evidence="1">Uncharacterized protein</fullName>
    </submittedName>
</protein>
<sequence length="126" mass="14901">MWYLLSPLLGKCGEKSLFEKEIVVYIEVWTVKILWTIVFNQLKSNLAIFLYEADIVSTKNLRCMKECCLVLVPFARIQVSDILFIESYSSCFYSTEYLSPCSVQSMHQIPWKHSVCWVDVHRRRHE</sequence>
<reference evidence="1 2" key="1">
    <citation type="submission" date="2016-11" db="EMBL/GenBank/DDBJ databases">
        <authorList>
            <person name="Jaros S."/>
            <person name="Januszkiewicz K."/>
            <person name="Wedrychowicz H."/>
        </authorList>
    </citation>
    <scope>NUCLEOTIDE SEQUENCE [LARGE SCALE GENOMIC DNA]</scope>
    <source>
        <strain evidence="1 2">DSM 26883</strain>
    </source>
</reference>
<evidence type="ECO:0000313" key="2">
    <source>
        <dbReference type="Proteomes" id="UP000184436"/>
    </source>
</evidence>
<dbReference type="EMBL" id="FQVD01000013">
    <property type="protein sequence ID" value="SHF20820.1"/>
    <property type="molecule type" value="Genomic_DNA"/>
</dbReference>
<dbReference type="AlphaFoldDB" id="A0A1M4ZRV1"/>
<evidence type="ECO:0000313" key="1">
    <source>
        <dbReference type="EMBL" id="SHF20820.1"/>
    </source>
</evidence>
<name>A0A1M4ZRV1_9BACE</name>
<organism evidence="1 2">
    <name type="scientific">Bacteroides faecichinchillae</name>
    <dbReference type="NCBI Taxonomy" id="871325"/>
    <lineage>
        <taxon>Bacteria</taxon>
        <taxon>Pseudomonadati</taxon>
        <taxon>Bacteroidota</taxon>
        <taxon>Bacteroidia</taxon>
        <taxon>Bacteroidales</taxon>
        <taxon>Bacteroidaceae</taxon>
        <taxon>Bacteroides</taxon>
    </lineage>
</organism>
<keyword evidence="2" id="KW-1185">Reference proteome</keyword>
<gene>
    <name evidence="1" type="ORF">SAMN05444349_11365</name>
</gene>
<proteinExistence type="predicted"/>